<sequence>MPSIPLPFVVSFVLCLVLVRMGRQDRETFGLFGWLVAVSAVQAFLSGLHWSVGWQSTRLIQPVVAAVLPALAFMAFKELRRGEAATPSVLLLHLVPAAFVLALVALWRSPIDIVLFAIYLGYGVALLHSAKWGPDGLSATRLGDSTTAHKALVAVALLLILTAFVDAGVSLALAFGDARQTTAILTVASVLWLAAAGYAATLADASRPETELILDSLMSGVSEVAPASHPSQDAGATIAPSFAQVGLDEDTSILRRIDVLMSEHLLYRDPDLTLERLARRAGIPARRISGAINRVHGRNVSQFINEYRIDDARTRLLATVDPITSIMMEAGFGTKSNFHREFQRVTGMTPSAYRRLGGEAPAVSIARRASPAS</sequence>
<dbReference type="PANTHER" id="PTHR43280">
    <property type="entry name" value="ARAC-FAMILY TRANSCRIPTIONAL REGULATOR"/>
    <property type="match status" value="1"/>
</dbReference>
<evidence type="ECO:0000313" key="7">
    <source>
        <dbReference type="Proteomes" id="UP001165667"/>
    </source>
</evidence>
<dbReference type="Gene3D" id="1.10.10.60">
    <property type="entry name" value="Homeodomain-like"/>
    <property type="match status" value="1"/>
</dbReference>
<dbReference type="PANTHER" id="PTHR43280:SF29">
    <property type="entry name" value="ARAC-FAMILY TRANSCRIPTIONAL REGULATOR"/>
    <property type="match status" value="1"/>
</dbReference>
<comment type="caution">
    <text evidence="6">The sequence shown here is derived from an EMBL/GenBank/DDBJ whole genome shotgun (WGS) entry which is preliminary data.</text>
</comment>
<proteinExistence type="predicted"/>
<evidence type="ECO:0000256" key="2">
    <source>
        <dbReference type="ARBA" id="ARBA00023125"/>
    </source>
</evidence>
<reference evidence="6" key="1">
    <citation type="submission" date="2022-05" db="EMBL/GenBank/DDBJ databases">
        <authorList>
            <person name="Pankratov T."/>
        </authorList>
    </citation>
    <scope>NUCLEOTIDE SEQUENCE</scope>
    <source>
        <strain evidence="6">BP6-180914</strain>
    </source>
</reference>
<keyword evidence="4" id="KW-0812">Transmembrane</keyword>
<dbReference type="SMART" id="SM00342">
    <property type="entry name" value="HTH_ARAC"/>
    <property type="match status" value="1"/>
</dbReference>
<evidence type="ECO:0000256" key="1">
    <source>
        <dbReference type="ARBA" id="ARBA00023015"/>
    </source>
</evidence>
<feature type="domain" description="HTH araC/xylS-type" evidence="5">
    <location>
        <begin position="255"/>
        <end position="356"/>
    </location>
</feature>
<name>A0AA42CIB6_9HYPH</name>
<dbReference type="Pfam" id="PF12833">
    <property type="entry name" value="HTH_18"/>
    <property type="match status" value="1"/>
</dbReference>
<keyword evidence="4" id="KW-0472">Membrane</keyword>
<dbReference type="EMBL" id="JAMOIM010000005">
    <property type="protein sequence ID" value="MCW6508418.1"/>
    <property type="molecule type" value="Genomic_DNA"/>
</dbReference>
<feature type="transmembrane region" description="Helical" evidence="4">
    <location>
        <begin position="151"/>
        <end position="176"/>
    </location>
</feature>
<feature type="transmembrane region" description="Helical" evidence="4">
    <location>
        <begin position="6"/>
        <end position="22"/>
    </location>
</feature>
<dbReference type="PROSITE" id="PS01124">
    <property type="entry name" value="HTH_ARAC_FAMILY_2"/>
    <property type="match status" value="1"/>
</dbReference>
<keyword evidence="3" id="KW-0804">Transcription</keyword>
<evidence type="ECO:0000313" key="6">
    <source>
        <dbReference type="EMBL" id="MCW6508418.1"/>
    </source>
</evidence>
<dbReference type="SUPFAM" id="SSF46689">
    <property type="entry name" value="Homeodomain-like"/>
    <property type="match status" value="1"/>
</dbReference>
<dbReference type="InterPro" id="IPR018060">
    <property type="entry name" value="HTH_AraC"/>
</dbReference>
<evidence type="ECO:0000256" key="3">
    <source>
        <dbReference type="ARBA" id="ARBA00023163"/>
    </source>
</evidence>
<evidence type="ECO:0000256" key="4">
    <source>
        <dbReference type="SAM" id="Phobius"/>
    </source>
</evidence>
<dbReference type="AlphaFoldDB" id="A0AA42CIB6"/>
<feature type="transmembrane region" description="Helical" evidence="4">
    <location>
        <begin position="113"/>
        <end position="130"/>
    </location>
</feature>
<keyword evidence="4" id="KW-1133">Transmembrane helix</keyword>
<accession>A0AA42CIB6</accession>
<evidence type="ECO:0000259" key="5">
    <source>
        <dbReference type="PROSITE" id="PS01124"/>
    </source>
</evidence>
<keyword evidence="7" id="KW-1185">Reference proteome</keyword>
<feature type="transmembrane region" description="Helical" evidence="4">
    <location>
        <begin position="182"/>
        <end position="203"/>
    </location>
</feature>
<dbReference type="GO" id="GO:0043565">
    <property type="term" value="F:sequence-specific DNA binding"/>
    <property type="evidence" value="ECO:0007669"/>
    <property type="project" value="InterPro"/>
</dbReference>
<protein>
    <submittedName>
        <fullName evidence="6">AraC family transcriptional regulator</fullName>
    </submittedName>
</protein>
<keyword evidence="2" id="KW-0238">DNA-binding</keyword>
<keyword evidence="1" id="KW-0805">Transcription regulation</keyword>
<gene>
    <name evidence="6" type="ORF">M8523_10330</name>
</gene>
<dbReference type="GO" id="GO:0003700">
    <property type="term" value="F:DNA-binding transcription factor activity"/>
    <property type="evidence" value="ECO:0007669"/>
    <property type="project" value="InterPro"/>
</dbReference>
<dbReference type="RefSeq" id="WP_282584781.1">
    <property type="nucleotide sequence ID" value="NZ_JAMOIM010000005.1"/>
</dbReference>
<feature type="transmembrane region" description="Helical" evidence="4">
    <location>
        <begin position="29"/>
        <end position="52"/>
    </location>
</feature>
<organism evidence="6 7">
    <name type="scientific">Lichenifustis flavocetrariae</name>
    <dbReference type="NCBI Taxonomy" id="2949735"/>
    <lineage>
        <taxon>Bacteria</taxon>
        <taxon>Pseudomonadati</taxon>
        <taxon>Pseudomonadota</taxon>
        <taxon>Alphaproteobacteria</taxon>
        <taxon>Hyphomicrobiales</taxon>
        <taxon>Lichenihabitantaceae</taxon>
        <taxon>Lichenifustis</taxon>
    </lineage>
</organism>
<feature type="transmembrane region" description="Helical" evidence="4">
    <location>
        <begin position="88"/>
        <end position="107"/>
    </location>
</feature>
<dbReference type="Proteomes" id="UP001165667">
    <property type="component" value="Unassembled WGS sequence"/>
</dbReference>
<dbReference type="InterPro" id="IPR009057">
    <property type="entry name" value="Homeodomain-like_sf"/>
</dbReference>